<sequence length="99" mass="11995">MKKLINDLGLPMENIDACKNCSILYWKDDINLDYCKFYGEVRYKPTREQNLNRQKTPYVILRYLPLNPCLQRLYALEATTEQMMWHAKHYETKEDSNYH</sequence>
<protein>
    <submittedName>
        <fullName evidence="1">Uncharacterized protein</fullName>
    </submittedName>
</protein>
<comment type="caution">
    <text evidence="1">The sequence shown here is derived from an EMBL/GenBank/DDBJ whole genome shotgun (WGS) entry which is preliminary data.</text>
</comment>
<accession>A0AAW2KLH6</accession>
<dbReference type="EMBL" id="JACGWM010000329">
    <property type="protein sequence ID" value="KAL0307654.1"/>
    <property type="molecule type" value="Genomic_DNA"/>
</dbReference>
<gene>
    <name evidence="1" type="ORF">Scaly_2976000</name>
</gene>
<organism evidence="1">
    <name type="scientific">Sesamum calycinum</name>
    <dbReference type="NCBI Taxonomy" id="2727403"/>
    <lineage>
        <taxon>Eukaryota</taxon>
        <taxon>Viridiplantae</taxon>
        <taxon>Streptophyta</taxon>
        <taxon>Embryophyta</taxon>
        <taxon>Tracheophyta</taxon>
        <taxon>Spermatophyta</taxon>
        <taxon>Magnoliopsida</taxon>
        <taxon>eudicotyledons</taxon>
        <taxon>Gunneridae</taxon>
        <taxon>Pentapetalae</taxon>
        <taxon>asterids</taxon>
        <taxon>lamiids</taxon>
        <taxon>Lamiales</taxon>
        <taxon>Pedaliaceae</taxon>
        <taxon>Sesamum</taxon>
    </lineage>
</organism>
<evidence type="ECO:0000313" key="1">
    <source>
        <dbReference type="EMBL" id="KAL0307654.1"/>
    </source>
</evidence>
<dbReference type="PANTHER" id="PTHR10775">
    <property type="entry name" value="OS08G0208400 PROTEIN"/>
    <property type="match status" value="1"/>
</dbReference>
<dbReference type="PANTHER" id="PTHR10775:SF185">
    <property type="entry name" value="OS08G0208400 PROTEIN"/>
    <property type="match status" value="1"/>
</dbReference>
<dbReference type="AlphaFoldDB" id="A0AAW2KLH6"/>
<name>A0AAW2KLH6_9LAMI</name>
<reference evidence="1" key="1">
    <citation type="submission" date="2020-06" db="EMBL/GenBank/DDBJ databases">
        <authorList>
            <person name="Li T."/>
            <person name="Hu X."/>
            <person name="Zhang T."/>
            <person name="Song X."/>
            <person name="Zhang H."/>
            <person name="Dai N."/>
            <person name="Sheng W."/>
            <person name="Hou X."/>
            <person name="Wei L."/>
        </authorList>
    </citation>
    <scope>NUCLEOTIDE SEQUENCE</scope>
    <source>
        <strain evidence="1">KEN8</strain>
        <tissue evidence="1">Leaf</tissue>
    </source>
</reference>
<proteinExistence type="predicted"/>
<reference evidence="1" key="2">
    <citation type="journal article" date="2024" name="Plant">
        <title>Genomic evolution and insights into agronomic trait innovations of Sesamum species.</title>
        <authorList>
            <person name="Miao H."/>
            <person name="Wang L."/>
            <person name="Qu L."/>
            <person name="Liu H."/>
            <person name="Sun Y."/>
            <person name="Le M."/>
            <person name="Wang Q."/>
            <person name="Wei S."/>
            <person name="Zheng Y."/>
            <person name="Lin W."/>
            <person name="Duan Y."/>
            <person name="Cao H."/>
            <person name="Xiong S."/>
            <person name="Wang X."/>
            <person name="Wei L."/>
            <person name="Li C."/>
            <person name="Ma Q."/>
            <person name="Ju M."/>
            <person name="Zhao R."/>
            <person name="Li G."/>
            <person name="Mu C."/>
            <person name="Tian Q."/>
            <person name="Mei H."/>
            <person name="Zhang T."/>
            <person name="Gao T."/>
            <person name="Zhang H."/>
        </authorList>
    </citation>
    <scope>NUCLEOTIDE SEQUENCE</scope>
    <source>
        <strain evidence="1">KEN8</strain>
    </source>
</reference>